<accession>A0A427UN28</accession>
<dbReference type="Pfam" id="PF06572">
    <property type="entry name" value="DUF1131"/>
    <property type="match status" value="1"/>
</dbReference>
<dbReference type="Gene3D" id="2.60.460.10">
    <property type="entry name" value="protein yfey like domain"/>
    <property type="match status" value="1"/>
</dbReference>
<name>A0A427UN28_9ENTR</name>
<comment type="caution">
    <text evidence="2">The sequence shown here is derived from an EMBL/GenBank/DDBJ whole genome shotgun (WGS) entry which is preliminary data.</text>
</comment>
<evidence type="ECO:0000313" key="3">
    <source>
        <dbReference type="Proteomes" id="UP000275331"/>
    </source>
</evidence>
<keyword evidence="2" id="KW-0449">Lipoprotein</keyword>
<sequence length="190" mass="20305">MKLRLLVCAAPLLLAGCSTLSGMNWGAMNPVNWFSSSVEIAENGVGDITASTAMDEKAIADGLGGDYRLRSGMKTANGNIERYYEALKGDTLAMVINGENGTVSRIEVLDPDVETASGVKVGTEFGSLYSKAYGACQKGSGDDASAVECKAPDSQHIAYLFTGEWRGPEGLMPPDDTLKSWKLSKIVWRR</sequence>
<dbReference type="RefSeq" id="WP_125295670.1">
    <property type="nucleotide sequence ID" value="NZ_JAPTZM010000003.1"/>
</dbReference>
<reference evidence="2 3" key="1">
    <citation type="submission" date="2018-10" db="EMBL/GenBank/DDBJ databases">
        <title>Transmission dynamics of multidrug resistant bacteria on intensive care unit surfaces.</title>
        <authorList>
            <person name="D'Souza A.W."/>
            <person name="Potter R.F."/>
            <person name="Wallace M."/>
            <person name="Shupe A."/>
            <person name="Patel S."/>
            <person name="Sun S."/>
            <person name="Gul D."/>
            <person name="Kwon J.H."/>
            <person name="Andleeb S."/>
            <person name="Burnham C.-A.D."/>
            <person name="Dantas G."/>
        </authorList>
    </citation>
    <scope>NUCLEOTIDE SEQUENCE [LARGE SCALE GENOMIC DNA]</scope>
    <source>
        <strain evidence="2 3">AS_373</strain>
    </source>
</reference>
<dbReference type="OrthoDB" id="5622706at2"/>
<evidence type="ECO:0000313" key="2">
    <source>
        <dbReference type="EMBL" id="RSE21992.1"/>
    </source>
</evidence>
<dbReference type="Proteomes" id="UP000275331">
    <property type="component" value="Unassembled WGS sequence"/>
</dbReference>
<feature type="signal peptide" evidence="1">
    <location>
        <begin position="1"/>
        <end position="20"/>
    </location>
</feature>
<feature type="chain" id="PRO_5019550743" evidence="1">
    <location>
        <begin position="21"/>
        <end position="190"/>
    </location>
</feature>
<dbReference type="InterPro" id="IPR010938">
    <property type="entry name" value="DUF1131"/>
</dbReference>
<gene>
    <name evidence="2" type="ORF">EGT71_22250</name>
</gene>
<dbReference type="NCBIfam" id="NF007990">
    <property type="entry name" value="PRK10718.1"/>
    <property type="match status" value="1"/>
</dbReference>
<proteinExistence type="predicted"/>
<dbReference type="InterPro" id="IPR038714">
    <property type="entry name" value="YfeY-like_sf"/>
</dbReference>
<dbReference type="PROSITE" id="PS51257">
    <property type="entry name" value="PROKAR_LIPOPROTEIN"/>
    <property type="match status" value="1"/>
</dbReference>
<keyword evidence="1" id="KW-0732">Signal</keyword>
<evidence type="ECO:0000256" key="1">
    <source>
        <dbReference type="SAM" id="SignalP"/>
    </source>
</evidence>
<dbReference type="AlphaFoldDB" id="A0A427UN28"/>
<protein>
    <submittedName>
        <fullName evidence="2">RpoE-regulated lipoprotein</fullName>
    </submittedName>
</protein>
<organism evidence="2 3">
    <name type="scientific">Atlantibacter subterraneus</name>
    <dbReference type="NCBI Taxonomy" id="255519"/>
    <lineage>
        <taxon>Bacteria</taxon>
        <taxon>Pseudomonadati</taxon>
        <taxon>Pseudomonadota</taxon>
        <taxon>Gammaproteobacteria</taxon>
        <taxon>Enterobacterales</taxon>
        <taxon>Enterobacteriaceae</taxon>
        <taxon>Atlantibacter</taxon>
    </lineage>
</organism>
<dbReference type="EMBL" id="RHXB01000021">
    <property type="protein sequence ID" value="RSE21992.1"/>
    <property type="molecule type" value="Genomic_DNA"/>
</dbReference>